<dbReference type="Proteomes" id="UP000184420">
    <property type="component" value="Unassembled WGS sequence"/>
</dbReference>
<reference evidence="1 2" key="1">
    <citation type="submission" date="2016-11" db="EMBL/GenBank/DDBJ databases">
        <authorList>
            <person name="Jaros S."/>
            <person name="Januszkiewicz K."/>
            <person name="Wedrychowicz H."/>
        </authorList>
    </citation>
    <scope>NUCLEOTIDE SEQUENCE [LARGE SCALE GENOMIC DNA]</scope>
    <source>
        <strain evidence="1 2">DSM 27406</strain>
    </source>
</reference>
<organism evidence="1 2">
    <name type="scientific">Chitinophaga jiangningensis</name>
    <dbReference type="NCBI Taxonomy" id="1419482"/>
    <lineage>
        <taxon>Bacteria</taxon>
        <taxon>Pseudomonadati</taxon>
        <taxon>Bacteroidota</taxon>
        <taxon>Chitinophagia</taxon>
        <taxon>Chitinophagales</taxon>
        <taxon>Chitinophagaceae</taxon>
        <taxon>Chitinophaga</taxon>
    </lineage>
</organism>
<proteinExistence type="predicted"/>
<keyword evidence="2" id="KW-1185">Reference proteome</keyword>
<dbReference type="AlphaFoldDB" id="A0A1M7GFB3"/>
<evidence type="ECO:0000313" key="2">
    <source>
        <dbReference type="Proteomes" id="UP000184420"/>
    </source>
</evidence>
<sequence length="124" mass="13453">MIVNFWGIIGICCMSGSRDDTFGVIRGGAALRAAGAYVSLSAIKKVLPTKVERTYIASVKLILLLSSKAGVDELAVQAGDVSERDFFRTFSFAGTSVGTATETFFIHLRHHVECTGSFFRLALW</sequence>
<name>A0A1M7GFB3_9BACT</name>
<evidence type="ECO:0000313" key="1">
    <source>
        <dbReference type="EMBL" id="SHM14637.1"/>
    </source>
</evidence>
<dbReference type="STRING" id="1419482.SAMN05444266_106526"/>
<accession>A0A1M7GFB3</accession>
<protein>
    <submittedName>
        <fullName evidence="1">Uncharacterized protein</fullName>
    </submittedName>
</protein>
<gene>
    <name evidence="1" type="ORF">SAMN05444266_106526</name>
</gene>
<dbReference type="EMBL" id="FRBL01000006">
    <property type="protein sequence ID" value="SHM14637.1"/>
    <property type="molecule type" value="Genomic_DNA"/>
</dbReference>